<dbReference type="InterPro" id="IPR003593">
    <property type="entry name" value="AAA+_ATPase"/>
</dbReference>
<keyword evidence="4 6" id="KW-0067">ATP-binding</keyword>
<feature type="domain" description="ABC transporter" evidence="5">
    <location>
        <begin position="1"/>
        <end position="229"/>
    </location>
</feature>
<dbReference type="InterPro" id="IPR003439">
    <property type="entry name" value="ABC_transporter-like_ATP-bd"/>
</dbReference>
<evidence type="ECO:0000313" key="7">
    <source>
        <dbReference type="Proteomes" id="UP001594351"/>
    </source>
</evidence>
<evidence type="ECO:0000256" key="2">
    <source>
        <dbReference type="ARBA" id="ARBA00022448"/>
    </source>
</evidence>
<proteinExistence type="inferred from homology"/>
<comment type="caution">
    <text evidence="6">The sequence shown here is derived from an EMBL/GenBank/DDBJ whole genome shotgun (WGS) entry which is preliminary data.</text>
</comment>
<dbReference type="PROSITE" id="PS00211">
    <property type="entry name" value="ABC_TRANSPORTER_1"/>
    <property type="match status" value="1"/>
</dbReference>
<comment type="similarity">
    <text evidence="1">Belongs to the ABC transporter superfamily.</text>
</comment>
<dbReference type="InterPro" id="IPR027417">
    <property type="entry name" value="P-loop_NTPase"/>
</dbReference>
<keyword evidence="3" id="KW-0547">Nucleotide-binding</keyword>
<dbReference type="Pfam" id="PF00005">
    <property type="entry name" value="ABC_tran"/>
    <property type="match status" value="1"/>
</dbReference>
<keyword evidence="2" id="KW-0813">Transport</keyword>
<dbReference type="Proteomes" id="UP001594351">
    <property type="component" value="Unassembled WGS sequence"/>
</dbReference>
<dbReference type="SMART" id="SM00382">
    <property type="entry name" value="AAA"/>
    <property type="match status" value="1"/>
</dbReference>
<dbReference type="SUPFAM" id="SSF52540">
    <property type="entry name" value="P-loop containing nucleoside triphosphate hydrolases"/>
    <property type="match status" value="1"/>
</dbReference>
<dbReference type="PROSITE" id="PS50893">
    <property type="entry name" value="ABC_TRANSPORTER_2"/>
    <property type="match status" value="1"/>
</dbReference>
<accession>A0ABV6YSB8</accession>
<evidence type="ECO:0000313" key="6">
    <source>
        <dbReference type="EMBL" id="MFC1849086.1"/>
    </source>
</evidence>
<name>A0ABV6YSB8_UNCC1</name>
<gene>
    <name evidence="6" type="ORF">ACFL27_02655</name>
</gene>
<evidence type="ECO:0000256" key="4">
    <source>
        <dbReference type="ARBA" id="ARBA00022840"/>
    </source>
</evidence>
<dbReference type="GO" id="GO:0005524">
    <property type="term" value="F:ATP binding"/>
    <property type="evidence" value="ECO:0007669"/>
    <property type="project" value="UniProtKB-KW"/>
</dbReference>
<dbReference type="EMBL" id="JBHPBY010000020">
    <property type="protein sequence ID" value="MFC1849086.1"/>
    <property type="molecule type" value="Genomic_DNA"/>
</dbReference>
<keyword evidence="7" id="KW-1185">Reference proteome</keyword>
<organism evidence="6 7">
    <name type="scientific">candidate division CSSED10-310 bacterium</name>
    <dbReference type="NCBI Taxonomy" id="2855610"/>
    <lineage>
        <taxon>Bacteria</taxon>
        <taxon>Bacteria division CSSED10-310</taxon>
    </lineage>
</organism>
<dbReference type="PANTHER" id="PTHR43335:SF2">
    <property type="entry name" value="ABC TRANSPORTER, ATP-BINDING PROTEIN"/>
    <property type="match status" value="1"/>
</dbReference>
<dbReference type="Gene3D" id="3.40.50.300">
    <property type="entry name" value="P-loop containing nucleotide triphosphate hydrolases"/>
    <property type="match status" value="1"/>
</dbReference>
<dbReference type="PANTHER" id="PTHR43335">
    <property type="entry name" value="ABC TRANSPORTER, ATP-BINDING PROTEIN"/>
    <property type="match status" value="1"/>
</dbReference>
<evidence type="ECO:0000259" key="5">
    <source>
        <dbReference type="PROSITE" id="PS50893"/>
    </source>
</evidence>
<evidence type="ECO:0000256" key="1">
    <source>
        <dbReference type="ARBA" id="ARBA00005417"/>
    </source>
</evidence>
<sequence>MENIAKKFGDHDVLRGINLELSNGVFGLLGPNGAGKTTFIRLLIGLMKPDQGKILIDHQDSQNAHYRANILSKLGYLPQTFDVLPRVTSIEYLTFLSRLYQGSIKLNHNRIRELLESVNLWQHRRIPLAKYSGGMKRRFGIAQALLNDPPFLIVDEPTAGLDPEERVTFRNILSDLPYDRLVLLSTHIVEDIEIACNRLIILEQGKIGFDSTPSDLFTRMMPFIWEKRIPISMADIYFHNEQVISMNIAEDEYAVRIAAVEKPPEFEATQPTFEDVYICWLHRAKLGLKT</sequence>
<dbReference type="InterPro" id="IPR017871">
    <property type="entry name" value="ABC_transporter-like_CS"/>
</dbReference>
<reference evidence="6 7" key="1">
    <citation type="submission" date="2024-09" db="EMBL/GenBank/DDBJ databases">
        <title>Laminarin stimulates single cell rates of sulfate reduction while oxygen inhibits transcriptomic activity in coastal marine sediment.</title>
        <authorList>
            <person name="Lindsay M."/>
            <person name="Orcutt B."/>
            <person name="Emerson D."/>
            <person name="Stepanauskas R."/>
            <person name="D'Angelo T."/>
        </authorList>
    </citation>
    <scope>NUCLEOTIDE SEQUENCE [LARGE SCALE GENOMIC DNA]</scope>
    <source>
        <strain evidence="6">SAG AM-311-K15</strain>
    </source>
</reference>
<evidence type="ECO:0000256" key="3">
    <source>
        <dbReference type="ARBA" id="ARBA00022741"/>
    </source>
</evidence>
<protein>
    <submittedName>
        <fullName evidence="6">ATP-binding cassette domain-containing protein</fullName>
    </submittedName>
</protein>